<keyword evidence="1 6" id="KW-0963">Cytoplasm</keyword>
<name>A0ABV2CM91_9RHOO</name>
<dbReference type="Pfam" id="PF05971">
    <property type="entry name" value="Methyltransf_10"/>
    <property type="match status" value="1"/>
</dbReference>
<evidence type="ECO:0000256" key="4">
    <source>
        <dbReference type="ARBA" id="ARBA00022679"/>
    </source>
</evidence>
<evidence type="ECO:0000313" key="8">
    <source>
        <dbReference type="Proteomes" id="UP001548590"/>
    </source>
</evidence>
<evidence type="ECO:0000256" key="6">
    <source>
        <dbReference type="HAMAP-Rule" id="MF_01848"/>
    </source>
</evidence>
<comment type="subcellular location">
    <subcellularLocation>
        <location evidence="6">Cytoplasm</location>
    </subcellularLocation>
</comment>
<evidence type="ECO:0000256" key="5">
    <source>
        <dbReference type="ARBA" id="ARBA00022691"/>
    </source>
</evidence>
<keyword evidence="8" id="KW-1185">Reference proteome</keyword>
<dbReference type="RefSeq" id="WP_345924112.1">
    <property type="nucleotide sequence ID" value="NZ_JBDIVF010000001.1"/>
</dbReference>
<dbReference type="InterPro" id="IPR029063">
    <property type="entry name" value="SAM-dependent_MTases_sf"/>
</dbReference>
<dbReference type="PANTHER" id="PTHR13393">
    <property type="entry name" value="SAM-DEPENDENT METHYLTRANSFERASE"/>
    <property type="match status" value="1"/>
</dbReference>
<dbReference type="SUPFAM" id="SSF53335">
    <property type="entry name" value="S-adenosyl-L-methionine-dependent methyltransferases"/>
    <property type="match status" value="1"/>
</dbReference>
<dbReference type="PANTHER" id="PTHR13393:SF0">
    <property type="entry name" value="RNA N6-ADENOSINE-METHYLTRANSFERASE METTL16"/>
    <property type="match status" value="1"/>
</dbReference>
<dbReference type="PIRSF" id="PIRSF029038">
    <property type="entry name" value="Mtase_YbiN_prd"/>
    <property type="match status" value="1"/>
</dbReference>
<comment type="similarity">
    <text evidence="6">Belongs to the methyltransferase superfamily. METTL16/RlmF family.</text>
</comment>
<keyword evidence="2 6" id="KW-0698">rRNA processing</keyword>
<keyword evidence="4 6" id="KW-0808">Transferase</keyword>
<evidence type="ECO:0000256" key="1">
    <source>
        <dbReference type="ARBA" id="ARBA00022490"/>
    </source>
</evidence>
<sequence length="321" mass="35779">MSEKKIPPAVKHGLHPRNLHRSRYDFPALIASHPALEAFVRPNPFGELSVDFANPAAVRTLNAALLAHHYGIRDWRIPEGYLCPPIPGRVDYLHHLADLLAESHRGHLPRGAQVRGLDIGTGANAIYPLLGHAVYGWHFAATELDPLAADNAAALFAANARDAGAFDLRRQQHADDILAATVDYDERFDFSLCNPPFHASAAEAAEGSTRKLRNLGREAPGAPRLNFEGLAHELWCSGGEREFIRKMINQSRPLADNILWFSTLVSRQEHLPQILGQIERIGARQWRVLDMAQGQKISRAVAWSFHTPAQAQRWARGRWRA</sequence>
<evidence type="ECO:0000313" key="7">
    <source>
        <dbReference type="EMBL" id="MET1489019.1"/>
    </source>
</evidence>
<keyword evidence="3 6" id="KW-0489">Methyltransferase</keyword>
<comment type="catalytic activity">
    <reaction evidence="6">
        <text>adenosine(1618) in 23S rRNA + S-adenosyl-L-methionine = N(6)-methyladenosine(1618) in 23S rRNA + S-adenosyl-L-homocysteine + H(+)</text>
        <dbReference type="Rhea" id="RHEA:16497"/>
        <dbReference type="Rhea" id="RHEA-COMP:10229"/>
        <dbReference type="Rhea" id="RHEA-COMP:10231"/>
        <dbReference type="ChEBI" id="CHEBI:15378"/>
        <dbReference type="ChEBI" id="CHEBI:57856"/>
        <dbReference type="ChEBI" id="CHEBI:59789"/>
        <dbReference type="ChEBI" id="CHEBI:74411"/>
        <dbReference type="ChEBI" id="CHEBI:74449"/>
        <dbReference type="EC" id="2.1.1.181"/>
    </reaction>
</comment>
<dbReference type="InterPro" id="IPR010286">
    <property type="entry name" value="METTL16/RlmF"/>
</dbReference>
<evidence type="ECO:0000256" key="3">
    <source>
        <dbReference type="ARBA" id="ARBA00022603"/>
    </source>
</evidence>
<keyword evidence="5 6" id="KW-0949">S-adenosyl-L-methionine</keyword>
<dbReference type="EC" id="2.1.1.181" evidence="6"/>
<reference evidence="7 8" key="1">
    <citation type="submission" date="2024-07" db="EMBL/GenBank/DDBJ databases">
        <title>Uliginosibacterium paludis KCTC:42655.</title>
        <authorList>
            <person name="Kim M.K."/>
        </authorList>
    </citation>
    <scope>NUCLEOTIDE SEQUENCE [LARGE SCALE GENOMIC DNA]</scope>
    <source>
        <strain evidence="7 8">KCTC 42655</strain>
    </source>
</reference>
<dbReference type="GO" id="GO:0052907">
    <property type="term" value="F:23S rRNA (adenine(1618)-N(6))-methyltransferase activity"/>
    <property type="evidence" value="ECO:0007669"/>
    <property type="project" value="UniProtKB-EC"/>
</dbReference>
<dbReference type="NCBIfam" id="NF008725">
    <property type="entry name" value="PRK11727.1"/>
    <property type="match status" value="1"/>
</dbReference>
<comment type="caution">
    <text evidence="7">The sequence shown here is derived from an EMBL/GenBank/DDBJ whole genome shotgun (WGS) entry which is preliminary data.</text>
</comment>
<dbReference type="HAMAP" id="MF_01848">
    <property type="entry name" value="23SrRNA_methyltr_F"/>
    <property type="match status" value="1"/>
</dbReference>
<comment type="function">
    <text evidence="6">Specifically methylates the adenine in position 1618 of 23S rRNA.</text>
</comment>
<protein>
    <recommendedName>
        <fullName evidence="6">Ribosomal RNA large subunit methyltransferase F</fullName>
        <ecNumber evidence="6">2.1.1.181</ecNumber>
    </recommendedName>
    <alternativeName>
        <fullName evidence="6">23S rRNA mA1618 methyltransferase</fullName>
    </alternativeName>
    <alternativeName>
        <fullName evidence="6">rRNA adenine N-6-methyltransferase</fullName>
    </alternativeName>
</protein>
<dbReference type="InterPro" id="IPR016909">
    <property type="entry name" value="rRNA_lsu_MeTfrase_F"/>
</dbReference>
<dbReference type="EMBL" id="JBEWLZ010000002">
    <property type="protein sequence ID" value="MET1489019.1"/>
    <property type="molecule type" value="Genomic_DNA"/>
</dbReference>
<accession>A0ABV2CM91</accession>
<proteinExistence type="inferred from homology"/>
<dbReference type="Gene3D" id="3.40.50.150">
    <property type="entry name" value="Vaccinia Virus protein VP39"/>
    <property type="match status" value="1"/>
</dbReference>
<dbReference type="Proteomes" id="UP001548590">
    <property type="component" value="Unassembled WGS sequence"/>
</dbReference>
<gene>
    <name evidence="6 7" type="primary">rlmF</name>
    <name evidence="7" type="ORF">ABVT11_04220</name>
</gene>
<evidence type="ECO:0000256" key="2">
    <source>
        <dbReference type="ARBA" id="ARBA00022552"/>
    </source>
</evidence>
<organism evidence="7 8">
    <name type="scientific">Uliginosibacterium paludis</name>
    <dbReference type="NCBI Taxonomy" id="1615952"/>
    <lineage>
        <taxon>Bacteria</taxon>
        <taxon>Pseudomonadati</taxon>
        <taxon>Pseudomonadota</taxon>
        <taxon>Betaproteobacteria</taxon>
        <taxon>Rhodocyclales</taxon>
        <taxon>Zoogloeaceae</taxon>
        <taxon>Uliginosibacterium</taxon>
    </lineage>
</organism>